<keyword evidence="2" id="KW-1185">Reference proteome</keyword>
<reference evidence="2" key="1">
    <citation type="journal article" date="2019" name="Int. J. Syst. Evol. Microbiol.">
        <title>The Global Catalogue of Microorganisms (GCM) 10K type strain sequencing project: providing services to taxonomists for standard genome sequencing and annotation.</title>
        <authorList>
            <consortium name="The Broad Institute Genomics Platform"/>
            <consortium name="The Broad Institute Genome Sequencing Center for Infectious Disease"/>
            <person name="Wu L."/>
            <person name="Ma J."/>
        </authorList>
    </citation>
    <scope>NUCLEOTIDE SEQUENCE [LARGE SCALE GENOMIC DNA]</scope>
    <source>
        <strain evidence="2">CECT 7706</strain>
    </source>
</reference>
<sequence length="101" mass="12203">MNIRYKTSDLSNPTMIVMMEWVKQCKQYIEEEDQVFASFDELARQLEYWRLQHRPKDMRCRDAVQIQLFGDHEILISDQLKAEFIQITKCPTHVQSRTDHQ</sequence>
<proteinExistence type="predicted"/>
<name>A0ABT8C8E0_9BACT</name>
<organism evidence="1 2">
    <name type="scientific">Cyclobacterium jeungdonense</name>
    <dbReference type="NCBI Taxonomy" id="708087"/>
    <lineage>
        <taxon>Bacteria</taxon>
        <taxon>Pseudomonadati</taxon>
        <taxon>Bacteroidota</taxon>
        <taxon>Cytophagia</taxon>
        <taxon>Cytophagales</taxon>
        <taxon>Cyclobacteriaceae</taxon>
        <taxon>Cyclobacterium</taxon>
    </lineage>
</organism>
<dbReference type="EMBL" id="JAUFQS010000017">
    <property type="protein sequence ID" value="MDN3689064.1"/>
    <property type="molecule type" value="Genomic_DNA"/>
</dbReference>
<gene>
    <name evidence="1" type="ORF">QWZ15_14590</name>
</gene>
<accession>A0ABT8C8E0</accession>
<comment type="caution">
    <text evidence="1">The sequence shown here is derived from an EMBL/GenBank/DDBJ whole genome shotgun (WGS) entry which is preliminary data.</text>
</comment>
<evidence type="ECO:0000313" key="2">
    <source>
        <dbReference type="Proteomes" id="UP001236663"/>
    </source>
</evidence>
<evidence type="ECO:0000313" key="1">
    <source>
        <dbReference type="EMBL" id="MDN3689064.1"/>
    </source>
</evidence>
<protein>
    <submittedName>
        <fullName evidence="1">Uncharacterized protein</fullName>
    </submittedName>
</protein>
<dbReference type="Proteomes" id="UP001236663">
    <property type="component" value="Unassembled WGS sequence"/>
</dbReference>
<dbReference type="RefSeq" id="WP_163386551.1">
    <property type="nucleotide sequence ID" value="NZ_JAUFQS010000017.1"/>
</dbReference>